<comment type="catalytic activity">
    <reaction evidence="11">
        <text>2 [molybdopterin-synthase sulfur-carrier protein]-C-terminal-Gly-aminoethanethioate + cyclic pyranopterin phosphate + H2O = molybdopterin + 2 [molybdopterin-synthase sulfur-carrier protein]-C-terminal Gly-Gly + 2 H(+)</text>
        <dbReference type="Rhea" id="RHEA:26333"/>
        <dbReference type="Rhea" id="RHEA-COMP:12202"/>
        <dbReference type="Rhea" id="RHEA-COMP:19907"/>
        <dbReference type="ChEBI" id="CHEBI:15377"/>
        <dbReference type="ChEBI" id="CHEBI:15378"/>
        <dbReference type="ChEBI" id="CHEBI:58698"/>
        <dbReference type="ChEBI" id="CHEBI:59648"/>
        <dbReference type="ChEBI" id="CHEBI:90778"/>
        <dbReference type="ChEBI" id="CHEBI:232372"/>
        <dbReference type="EC" id="2.8.1.12"/>
    </reaction>
</comment>
<dbReference type="InterPro" id="IPR036563">
    <property type="entry name" value="MoaE_sf"/>
</dbReference>
<evidence type="ECO:0000256" key="10">
    <source>
        <dbReference type="ARBA" id="ARBA00032474"/>
    </source>
</evidence>
<proteinExistence type="inferred from homology"/>
<dbReference type="EMBL" id="JABURY010000006">
    <property type="protein sequence ID" value="MBC9130049.1"/>
    <property type="molecule type" value="Genomic_DNA"/>
</dbReference>
<keyword evidence="5" id="KW-0501">Molybdenum cofactor biosynthesis</keyword>
<evidence type="ECO:0000313" key="13">
    <source>
        <dbReference type="Proteomes" id="UP000651208"/>
    </source>
</evidence>
<evidence type="ECO:0000256" key="1">
    <source>
        <dbReference type="ARBA" id="ARBA00005046"/>
    </source>
</evidence>
<dbReference type="Proteomes" id="UP000651208">
    <property type="component" value="Unassembled WGS sequence"/>
</dbReference>
<keyword evidence="13" id="KW-1185">Reference proteome</keyword>
<dbReference type="CDD" id="cd00756">
    <property type="entry name" value="MoaE"/>
    <property type="match status" value="1"/>
</dbReference>
<evidence type="ECO:0000313" key="12">
    <source>
        <dbReference type="EMBL" id="MBC9130049.1"/>
    </source>
</evidence>
<comment type="pathway">
    <text evidence="1">Cofactor biosynthesis; molybdopterin biosynthesis.</text>
</comment>
<evidence type="ECO:0000256" key="4">
    <source>
        <dbReference type="ARBA" id="ARBA00013858"/>
    </source>
</evidence>
<evidence type="ECO:0000256" key="8">
    <source>
        <dbReference type="ARBA" id="ARBA00030407"/>
    </source>
</evidence>
<comment type="subunit">
    <text evidence="6">Heterotetramer of 2 MoaD subunits and 2 MoaE subunits. Also stable as homodimer. The enzyme changes between these two forms during catalysis.</text>
</comment>
<organism evidence="12 13">
    <name type="scientific">Frischella japonica</name>
    <dbReference type="NCBI Taxonomy" id="2741544"/>
    <lineage>
        <taxon>Bacteria</taxon>
        <taxon>Pseudomonadati</taxon>
        <taxon>Pseudomonadota</taxon>
        <taxon>Gammaproteobacteria</taxon>
        <taxon>Orbales</taxon>
        <taxon>Orbaceae</taxon>
        <taxon>Frischella</taxon>
    </lineage>
</organism>
<name>A0ABR7QV02_9GAMM</name>
<evidence type="ECO:0000256" key="3">
    <source>
        <dbReference type="ARBA" id="ARBA00011950"/>
    </source>
</evidence>
<reference evidence="12 13" key="1">
    <citation type="submission" date="2020-06" db="EMBL/GenBank/DDBJ databases">
        <title>Frischella cerana isolated from Apis cerana gut homogenate.</title>
        <authorList>
            <person name="Wolter L.A."/>
            <person name="Suenami S."/>
            <person name="Miyazaki R."/>
        </authorList>
    </citation>
    <scope>NUCLEOTIDE SEQUENCE [LARGE SCALE GENOMIC DNA]</scope>
    <source>
        <strain evidence="12 13">Ac13</strain>
    </source>
</reference>
<evidence type="ECO:0000256" key="7">
    <source>
        <dbReference type="ARBA" id="ARBA00029745"/>
    </source>
</evidence>
<comment type="caution">
    <text evidence="12">The sequence shown here is derived from an EMBL/GenBank/DDBJ whole genome shotgun (WGS) entry which is preliminary data.</text>
</comment>
<accession>A0ABR7QV02</accession>
<evidence type="ECO:0000256" key="2">
    <source>
        <dbReference type="ARBA" id="ARBA00005426"/>
    </source>
</evidence>
<dbReference type="Gene3D" id="3.90.1170.40">
    <property type="entry name" value="Molybdopterin biosynthesis MoaE subunit"/>
    <property type="match status" value="1"/>
</dbReference>
<dbReference type="RefSeq" id="WP_187754498.1">
    <property type="nucleotide sequence ID" value="NZ_JABURY010000006.1"/>
</dbReference>
<dbReference type="Pfam" id="PF02391">
    <property type="entry name" value="MoaE"/>
    <property type="match status" value="1"/>
</dbReference>
<gene>
    <name evidence="12" type="ORF">FcAc13_01870</name>
</gene>
<evidence type="ECO:0000256" key="5">
    <source>
        <dbReference type="ARBA" id="ARBA00023150"/>
    </source>
</evidence>
<dbReference type="InterPro" id="IPR003448">
    <property type="entry name" value="Mopterin_biosynth_MoaE"/>
</dbReference>
<evidence type="ECO:0000256" key="11">
    <source>
        <dbReference type="ARBA" id="ARBA00049878"/>
    </source>
</evidence>
<evidence type="ECO:0000256" key="6">
    <source>
        <dbReference type="ARBA" id="ARBA00026066"/>
    </source>
</evidence>
<dbReference type="SUPFAM" id="SSF54690">
    <property type="entry name" value="Molybdopterin synthase subunit MoaE"/>
    <property type="match status" value="1"/>
</dbReference>
<evidence type="ECO:0000256" key="9">
    <source>
        <dbReference type="ARBA" id="ARBA00030781"/>
    </source>
</evidence>
<dbReference type="PANTHER" id="PTHR23404">
    <property type="entry name" value="MOLYBDOPTERIN SYNTHASE RELATED"/>
    <property type="match status" value="1"/>
</dbReference>
<protein>
    <recommendedName>
        <fullName evidence="4">Molybdopterin synthase catalytic subunit</fullName>
        <ecNumber evidence="3">2.8.1.12</ecNumber>
    </recommendedName>
    <alternativeName>
        <fullName evidence="9">MPT synthase subunit 2</fullName>
    </alternativeName>
    <alternativeName>
        <fullName evidence="7">Molybdenum cofactor biosynthesis protein E</fullName>
    </alternativeName>
    <alternativeName>
        <fullName evidence="8">Molybdopterin-converting factor large subunit</fullName>
    </alternativeName>
    <alternativeName>
        <fullName evidence="10">Molybdopterin-converting factor subunit 2</fullName>
    </alternativeName>
</protein>
<comment type="similarity">
    <text evidence="2">Belongs to the MoaE family.</text>
</comment>
<sequence>MNENLVIIDATPIKINKYYDWLSQSPIDGAIVTFTGKVRSEQEKVQSLYLEHYHGMTETVMVKIMDEARQRWQINRAIIVHRIGHILANELIVFVGVSSLHRLEAFMSTQFIMDKLKNDVPLWKKEKTLYEESWVEAKKSDRDSLKKWY</sequence>
<dbReference type="EC" id="2.8.1.12" evidence="3"/>